<comment type="caution">
    <text evidence="14">The sequence shown here is derived from an EMBL/GenBank/DDBJ whole genome shotgun (WGS) entry which is preliminary data.</text>
</comment>
<feature type="region of interest" description="Disordered" evidence="11">
    <location>
        <begin position="878"/>
        <end position="933"/>
    </location>
</feature>
<evidence type="ECO:0000256" key="5">
    <source>
        <dbReference type="ARBA" id="ARBA00022989"/>
    </source>
</evidence>
<feature type="transmembrane region" description="Helical" evidence="12">
    <location>
        <begin position="327"/>
        <end position="351"/>
    </location>
</feature>
<name>A0ABD3RWI4_9STRA</name>
<feature type="region of interest" description="Disordered" evidence="11">
    <location>
        <begin position="161"/>
        <end position="206"/>
    </location>
</feature>
<evidence type="ECO:0000313" key="14">
    <source>
        <dbReference type="EMBL" id="KAL3816574.1"/>
    </source>
</evidence>
<dbReference type="EMBL" id="JALLPB020000142">
    <property type="protein sequence ID" value="KAL3816574.1"/>
    <property type="molecule type" value="Genomic_DNA"/>
</dbReference>
<gene>
    <name evidence="14" type="ORF">ACHAXA_003814</name>
</gene>
<protein>
    <recommendedName>
        <fullName evidence="2">protein S-acyltransferase</fullName>
        <ecNumber evidence="2">2.3.1.225</ecNumber>
    </recommendedName>
</protein>
<organism evidence="14 15">
    <name type="scientific">Cyclostephanos tholiformis</name>
    <dbReference type="NCBI Taxonomy" id="382380"/>
    <lineage>
        <taxon>Eukaryota</taxon>
        <taxon>Sar</taxon>
        <taxon>Stramenopiles</taxon>
        <taxon>Ochrophyta</taxon>
        <taxon>Bacillariophyta</taxon>
        <taxon>Coscinodiscophyceae</taxon>
        <taxon>Thalassiosirophycidae</taxon>
        <taxon>Stephanodiscales</taxon>
        <taxon>Stephanodiscaceae</taxon>
        <taxon>Cyclostephanos</taxon>
    </lineage>
</organism>
<evidence type="ECO:0000313" key="15">
    <source>
        <dbReference type="Proteomes" id="UP001530377"/>
    </source>
</evidence>
<feature type="compositionally biased region" description="Polar residues" evidence="11">
    <location>
        <begin position="197"/>
        <end position="206"/>
    </location>
</feature>
<dbReference type="EC" id="2.3.1.225" evidence="2"/>
<dbReference type="Pfam" id="PF01529">
    <property type="entry name" value="DHHC"/>
    <property type="match status" value="1"/>
</dbReference>
<dbReference type="PANTHER" id="PTHR22883">
    <property type="entry name" value="ZINC FINGER DHHC DOMAIN CONTAINING PROTEIN"/>
    <property type="match status" value="1"/>
</dbReference>
<keyword evidence="3" id="KW-0808">Transferase</keyword>
<feature type="region of interest" description="Disordered" evidence="11">
    <location>
        <begin position="968"/>
        <end position="999"/>
    </location>
</feature>
<dbReference type="GO" id="GO:0012505">
    <property type="term" value="C:endomembrane system"/>
    <property type="evidence" value="ECO:0007669"/>
    <property type="project" value="UniProtKB-SubCell"/>
</dbReference>
<dbReference type="AlphaFoldDB" id="A0ABD3RWI4"/>
<feature type="transmembrane region" description="Helical" evidence="12">
    <location>
        <begin position="486"/>
        <end position="509"/>
    </location>
</feature>
<dbReference type="InterPro" id="IPR039859">
    <property type="entry name" value="PFA4/ZDH16/20/ERF2-like"/>
</dbReference>
<evidence type="ECO:0000256" key="9">
    <source>
        <dbReference type="ARBA" id="ARBA00023315"/>
    </source>
</evidence>
<feature type="region of interest" description="Disordered" evidence="11">
    <location>
        <begin position="235"/>
        <end position="291"/>
    </location>
</feature>
<evidence type="ECO:0000256" key="11">
    <source>
        <dbReference type="SAM" id="MobiDB-lite"/>
    </source>
</evidence>
<feature type="region of interest" description="Disordered" evidence="11">
    <location>
        <begin position="784"/>
        <end position="810"/>
    </location>
</feature>
<keyword evidence="6 12" id="KW-0472">Membrane</keyword>
<dbReference type="PANTHER" id="PTHR22883:SF43">
    <property type="entry name" value="PALMITOYLTRANSFERASE APP"/>
    <property type="match status" value="1"/>
</dbReference>
<feature type="region of interest" description="Disordered" evidence="11">
    <location>
        <begin position="49"/>
        <end position="123"/>
    </location>
</feature>
<dbReference type="InterPro" id="IPR001594">
    <property type="entry name" value="Palmitoyltrfase_DHHC"/>
</dbReference>
<feature type="compositionally biased region" description="Low complexity" evidence="11">
    <location>
        <begin position="94"/>
        <end position="112"/>
    </location>
</feature>
<evidence type="ECO:0000256" key="1">
    <source>
        <dbReference type="ARBA" id="ARBA00004127"/>
    </source>
</evidence>
<feature type="transmembrane region" description="Helical" evidence="12">
    <location>
        <begin position="371"/>
        <end position="399"/>
    </location>
</feature>
<evidence type="ECO:0000256" key="8">
    <source>
        <dbReference type="ARBA" id="ARBA00023288"/>
    </source>
</evidence>
<keyword evidence="8" id="KW-0449">Lipoprotein</keyword>
<feature type="region of interest" description="Disordered" evidence="11">
    <location>
        <begin position="1"/>
        <end position="25"/>
    </location>
</feature>
<feature type="domain" description="Palmitoyltransferase DHHC" evidence="13">
    <location>
        <begin position="441"/>
        <end position="514"/>
    </location>
</feature>
<feature type="compositionally biased region" description="Low complexity" evidence="11">
    <location>
        <begin position="258"/>
        <end position="279"/>
    </location>
</feature>
<feature type="compositionally biased region" description="Basic and acidic residues" evidence="11">
    <location>
        <begin position="915"/>
        <end position="930"/>
    </location>
</feature>
<feature type="compositionally biased region" description="Acidic residues" evidence="11">
    <location>
        <begin position="164"/>
        <end position="175"/>
    </location>
</feature>
<comment type="catalytic activity">
    <reaction evidence="10">
        <text>L-cysteinyl-[protein] + hexadecanoyl-CoA = S-hexadecanoyl-L-cysteinyl-[protein] + CoA</text>
        <dbReference type="Rhea" id="RHEA:36683"/>
        <dbReference type="Rhea" id="RHEA-COMP:10131"/>
        <dbReference type="Rhea" id="RHEA-COMP:11032"/>
        <dbReference type="ChEBI" id="CHEBI:29950"/>
        <dbReference type="ChEBI" id="CHEBI:57287"/>
        <dbReference type="ChEBI" id="CHEBI:57379"/>
        <dbReference type="ChEBI" id="CHEBI:74151"/>
        <dbReference type="EC" id="2.3.1.225"/>
    </reaction>
</comment>
<feature type="compositionally biased region" description="Acidic residues" evidence="11">
    <location>
        <begin position="784"/>
        <end position="800"/>
    </location>
</feature>
<keyword evidence="4 12" id="KW-0812">Transmembrane</keyword>
<keyword evidence="15" id="KW-1185">Reference proteome</keyword>
<dbReference type="PROSITE" id="PS50216">
    <property type="entry name" value="DHHC"/>
    <property type="match status" value="1"/>
</dbReference>
<evidence type="ECO:0000256" key="10">
    <source>
        <dbReference type="ARBA" id="ARBA00048048"/>
    </source>
</evidence>
<keyword evidence="5 12" id="KW-1133">Transmembrane helix</keyword>
<keyword evidence="9" id="KW-0012">Acyltransferase</keyword>
<proteinExistence type="predicted"/>
<evidence type="ECO:0000259" key="13">
    <source>
        <dbReference type="Pfam" id="PF01529"/>
    </source>
</evidence>
<comment type="subcellular location">
    <subcellularLocation>
        <location evidence="1">Endomembrane system</location>
        <topology evidence="1">Multi-pass membrane protein</topology>
    </subcellularLocation>
</comment>
<dbReference type="GO" id="GO:0019706">
    <property type="term" value="F:protein-cysteine S-palmitoyltransferase activity"/>
    <property type="evidence" value="ECO:0007669"/>
    <property type="project" value="UniProtKB-EC"/>
</dbReference>
<reference evidence="14 15" key="1">
    <citation type="submission" date="2024-10" db="EMBL/GenBank/DDBJ databases">
        <title>Updated reference genomes for cyclostephanoid diatoms.</title>
        <authorList>
            <person name="Roberts W.R."/>
            <person name="Alverson A.J."/>
        </authorList>
    </citation>
    <scope>NUCLEOTIDE SEQUENCE [LARGE SCALE GENOMIC DNA]</scope>
    <source>
        <strain evidence="14 15">AJA228-03</strain>
    </source>
</reference>
<dbReference type="Proteomes" id="UP001530377">
    <property type="component" value="Unassembled WGS sequence"/>
</dbReference>
<evidence type="ECO:0000256" key="3">
    <source>
        <dbReference type="ARBA" id="ARBA00022679"/>
    </source>
</evidence>
<accession>A0ABD3RWI4</accession>
<feature type="compositionally biased region" description="Low complexity" evidence="11">
    <location>
        <begin position="49"/>
        <end position="64"/>
    </location>
</feature>
<evidence type="ECO:0000256" key="6">
    <source>
        <dbReference type="ARBA" id="ARBA00023136"/>
    </source>
</evidence>
<feature type="compositionally biased region" description="Basic residues" evidence="11">
    <location>
        <begin position="980"/>
        <end position="999"/>
    </location>
</feature>
<feature type="compositionally biased region" description="Basic and acidic residues" evidence="11">
    <location>
        <begin position="970"/>
        <end position="979"/>
    </location>
</feature>
<evidence type="ECO:0000256" key="7">
    <source>
        <dbReference type="ARBA" id="ARBA00023139"/>
    </source>
</evidence>
<keyword evidence="7" id="KW-0564">Palmitate</keyword>
<evidence type="ECO:0000256" key="12">
    <source>
        <dbReference type="SAM" id="Phobius"/>
    </source>
</evidence>
<sequence>MASSSSAAANKDDPAAETSPLLLTRERGHLSYVDLREVAFPADPAVVVANNSSSSSSSSTRTTNGGNGGVRSADGIGKDDGSVVTSSQRQWPHRPTTTTTTTAVSTTTATTTRRGRGGGTVSPTDFYYNAPANTTVQRYYRFTSSKSSPFIALYKRPLETYNGEYDDDDDDDEMGKDDGRRRKQQPPQRTQRRKQPSNPHSDTTGILTRSMVLPSHGTDPSGRWILVSVGGRTGWARRSGGSSLPSHHRTNNDDACQPSSSTDPTSTSMSTSTSASASPRRQIFHAGETNEPPTFKLARTFLAREGWMGNHVFLCNGRIMLGSDAQLFYITNAMIFLCMVVHFGIVLPHLIKYDGGYRNDGDDTSGPHFPSAMRVMFTTHPIVISVSVAASLSTLFTLWRCATTDPGIIPPISSPSRPPPPPDSVPNGGHIPLGGGPLGYRYCSTCNVHRPPRSKHCNSCNCCVSKFDHHCPWVGNCIGERNHRDFFFFLLSVSALTFVVTWSCLTVIVESYRERVVVVAEEGGGGGHSVNVDGTVGDDDNDGLYHHPHREDDIDYGDGGGEDYYAAPQPFQYEAAFRTISELPVEVALLTLALLCAWSLTSLTCFHALIITLAQTTNERVRGVYQYGGIHNPADRGCWRNWLGLCCLSVPDSRLPRDFSAVVTLPVQVTATDNSDNVATNGVAKAEGGGPPSEALALAVEVLPNGELGWDAVALAYQEQMSEETKHDTDDLKRHWIRNLCKGMKKPTGQPGAANDRVLRCIAIERKIMEKTYSGLVGILPDSEAEEKVDEDDDGGDDVDGTPRRFSPARLSKTHANVCIRSQLASSRVPMATVVDDQEVVDEWECQHEGEDFADFTARIDNPPDYIVDAVTRLQEADGDGLEGGTDAMKKAAEATPTLEKSVKEALKRASSSSTKEKTKNSSNKNKERSSIAGTISKVMEKINLESTESLMATSMNMMILHQLDAMNRSMERRECRERREKRKKRERCKRRRANSKAK</sequence>
<evidence type="ECO:0000256" key="4">
    <source>
        <dbReference type="ARBA" id="ARBA00022692"/>
    </source>
</evidence>
<evidence type="ECO:0000256" key="2">
    <source>
        <dbReference type="ARBA" id="ARBA00012210"/>
    </source>
</evidence>